<sequence>MTAKNTTTTARDAVDEPAWRRVITLHGRIEQELAKALQRRFGLGLTEYRALSRLAEVDGCSLRMQVLADAIGLNQSSVSRLVARLEEAGLTVRDPCENDRRGVYSMLTPEGRERQALAEPVYRETLSSALDKAASDPDLAEAVAALRAAG</sequence>
<dbReference type="InterPro" id="IPR039422">
    <property type="entry name" value="MarR/SlyA-like"/>
</dbReference>
<evidence type="ECO:0000313" key="3">
    <source>
        <dbReference type="Proteomes" id="UP000533598"/>
    </source>
</evidence>
<dbReference type="PANTHER" id="PTHR33164">
    <property type="entry name" value="TRANSCRIPTIONAL REGULATOR, MARR FAMILY"/>
    <property type="match status" value="1"/>
</dbReference>
<accession>A0A7W7CAX3</accession>
<organism evidence="2 3">
    <name type="scientific">Crossiella cryophila</name>
    <dbReference type="NCBI Taxonomy" id="43355"/>
    <lineage>
        <taxon>Bacteria</taxon>
        <taxon>Bacillati</taxon>
        <taxon>Actinomycetota</taxon>
        <taxon>Actinomycetes</taxon>
        <taxon>Pseudonocardiales</taxon>
        <taxon>Pseudonocardiaceae</taxon>
        <taxon>Crossiella</taxon>
    </lineage>
</organism>
<feature type="domain" description="HTH marR-type" evidence="1">
    <location>
        <begin position="1"/>
        <end position="150"/>
    </location>
</feature>
<reference evidence="2 3" key="1">
    <citation type="submission" date="2020-08" db="EMBL/GenBank/DDBJ databases">
        <title>Sequencing the genomes of 1000 actinobacteria strains.</title>
        <authorList>
            <person name="Klenk H.-P."/>
        </authorList>
    </citation>
    <scope>NUCLEOTIDE SEQUENCE [LARGE SCALE GENOMIC DNA]</scope>
    <source>
        <strain evidence="2 3">DSM 44230</strain>
    </source>
</reference>
<dbReference type="SMART" id="SM00347">
    <property type="entry name" value="HTH_MARR"/>
    <property type="match status" value="1"/>
</dbReference>
<evidence type="ECO:0000259" key="1">
    <source>
        <dbReference type="PROSITE" id="PS50995"/>
    </source>
</evidence>
<dbReference type="GO" id="GO:0006950">
    <property type="term" value="P:response to stress"/>
    <property type="evidence" value="ECO:0007669"/>
    <property type="project" value="TreeGrafter"/>
</dbReference>
<gene>
    <name evidence="2" type="ORF">HNR67_003760</name>
</gene>
<dbReference type="InterPro" id="IPR036388">
    <property type="entry name" value="WH-like_DNA-bd_sf"/>
</dbReference>
<dbReference type="EMBL" id="JACHMH010000001">
    <property type="protein sequence ID" value="MBB4677642.1"/>
    <property type="molecule type" value="Genomic_DNA"/>
</dbReference>
<dbReference type="InterPro" id="IPR036390">
    <property type="entry name" value="WH_DNA-bd_sf"/>
</dbReference>
<proteinExistence type="predicted"/>
<keyword evidence="2" id="KW-0238">DNA-binding</keyword>
<dbReference type="Proteomes" id="UP000533598">
    <property type="component" value="Unassembled WGS sequence"/>
</dbReference>
<keyword evidence="3" id="KW-1185">Reference proteome</keyword>
<dbReference type="PANTHER" id="PTHR33164:SF99">
    <property type="entry name" value="MARR FAMILY REGULATORY PROTEIN"/>
    <property type="match status" value="1"/>
</dbReference>
<dbReference type="Pfam" id="PF12802">
    <property type="entry name" value="MarR_2"/>
    <property type="match status" value="1"/>
</dbReference>
<dbReference type="GO" id="GO:0003677">
    <property type="term" value="F:DNA binding"/>
    <property type="evidence" value="ECO:0007669"/>
    <property type="project" value="UniProtKB-KW"/>
</dbReference>
<dbReference type="PRINTS" id="PR00598">
    <property type="entry name" value="HTHMARR"/>
</dbReference>
<dbReference type="GO" id="GO:0003700">
    <property type="term" value="F:DNA-binding transcription factor activity"/>
    <property type="evidence" value="ECO:0007669"/>
    <property type="project" value="InterPro"/>
</dbReference>
<dbReference type="PROSITE" id="PS50995">
    <property type="entry name" value="HTH_MARR_2"/>
    <property type="match status" value="1"/>
</dbReference>
<dbReference type="SUPFAM" id="SSF46785">
    <property type="entry name" value="Winged helix' DNA-binding domain"/>
    <property type="match status" value="1"/>
</dbReference>
<dbReference type="InterPro" id="IPR000835">
    <property type="entry name" value="HTH_MarR-typ"/>
</dbReference>
<name>A0A7W7CAX3_9PSEU</name>
<dbReference type="Gene3D" id="1.10.10.10">
    <property type="entry name" value="Winged helix-like DNA-binding domain superfamily/Winged helix DNA-binding domain"/>
    <property type="match status" value="1"/>
</dbReference>
<dbReference type="AlphaFoldDB" id="A0A7W7CAX3"/>
<dbReference type="RefSeq" id="WP_312987575.1">
    <property type="nucleotide sequence ID" value="NZ_BAAAUI010000023.1"/>
</dbReference>
<comment type="caution">
    <text evidence="2">The sequence shown here is derived from an EMBL/GenBank/DDBJ whole genome shotgun (WGS) entry which is preliminary data.</text>
</comment>
<evidence type="ECO:0000313" key="2">
    <source>
        <dbReference type="EMBL" id="MBB4677642.1"/>
    </source>
</evidence>
<protein>
    <submittedName>
        <fullName evidence="2">DNA-binding MarR family transcriptional regulator</fullName>
    </submittedName>
</protein>